<name>A0AA41YQ24_9PROT</name>
<dbReference type="PROSITE" id="PS51007">
    <property type="entry name" value="CYTC"/>
    <property type="match status" value="1"/>
</dbReference>
<comment type="caution">
    <text evidence="9">The sequence shown here is derived from an EMBL/GenBank/DDBJ whole genome shotgun (WGS) entry which is preliminary data.</text>
</comment>
<dbReference type="RefSeq" id="WP_264713028.1">
    <property type="nucleotide sequence ID" value="NZ_JAPDNT010000003.1"/>
</dbReference>
<accession>A0AA41YQ24</accession>
<dbReference type="Gene3D" id="1.10.760.10">
    <property type="entry name" value="Cytochrome c-like domain"/>
    <property type="match status" value="1"/>
</dbReference>
<keyword evidence="5 6" id="KW-0408">Iron</keyword>
<dbReference type="PRINTS" id="PR00604">
    <property type="entry name" value="CYTCHRMECIAB"/>
</dbReference>
<evidence type="ECO:0000256" key="2">
    <source>
        <dbReference type="ARBA" id="ARBA00022617"/>
    </source>
</evidence>
<dbReference type="GO" id="GO:0046872">
    <property type="term" value="F:metal ion binding"/>
    <property type="evidence" value="ECO:0007669"/>
    <property type="project" value="UniProtKB-KW"/>
</dbReference>
<organism evidence="9 10">
    <name type="scientific">Limobrevibacterium gyesilva</name>
    <dbReference type="NCBI Taxonomy" id="2991712"/>
    <lineage>
        <taxon>Bacteria</taxon>
        <taxon>Pseudomonadati</taxon>
        <taxon>Pseudomonadota</taxon>
        <taxon>Alphaproteobacteria</taxon>
        <taxon>Acetobacterales</taxon>
        <taxon>Acetobacteraceae</taxon>
        <taxon>Limobrevibacterium</taxon>
    </lineage>
</organism>
<dbReference type="GO" id="GO:0009055">
    <property type="term" value="F:electron transfer activity"/>
    <property type="evidence" value="ECO:0007669"/>
    <property type="project" value="InterPro"/>
</dbReference>
<dbReference type="Proteomes" id="UP001165679">
    <property type="component" value="Unassembled WGS sequence"/>
</dbReference>
<evidence type="ECO:0000313" key="9">
    <source>
        <dbReference type="EMBL" id="MCW3474400.1"/>
    </source>
</evidence>
<keyword evidence="7" id="KW-0732">Signal</keyword>
<keyword evidence="3 6" id="KW-0479">Metal-binding</keyword>
<evidence type="ECO:0000256" key="5">
    <source>
        <dbReference type="ARBA" id="ARBA00023004"/>
    </source>
</evidence>
<feature type="domain" description="Cytochrome c" evidence="8">
    <location>
        <begin position="31"/>
        <end position="131"/>
    </location>
</feature>
<dbReference type="SUPFAM" id="SSF46626">
    <property type="entry name" value="Cytochrome c"/>
    <property type="match status" value="1"/>
</dbReference>
<evidence type="ECO:0000256" key="3">
    <source>
        <dbReference type="ARBA" id="ARBA00022723"/>
    </source>
</evidence>
<keyword evidence="4" id="KW-0249">Electron transport</keyword>
<evidence type="ECO:0000313" key="10">
    <source>
        <dbReference type="Proteomes" id="UP001165679"/>
    </source>
</evidence>
<keyword evidence="2 6" id="KW-0349">Heme</keyword>
<feature type="chain" id="PRO_5041456619" evidence="7">
    <location>
        <begin position="24"/>
        <end position="131"/>
    </location>
</feature>
<evidence type="ECO:0000256" key="7">
    <source>
        <dbReference type="SAM" id="SignalP"/>
    </source>
</evidence>
<dbReference type="InterPro" id="IPR002327">
    <property type="entry name" value="Cyt_c_1A/1B"/>
</dbReference>
<sequence length="131" mass="14181">MGRIAPLLIAGAIAAAPLTNVRAQFTVPMQATQPDPATLFTNQCGTCHSVKPGDMPRQGPNLFGVFGRKAGSFPGFRYSPGFAQAGFVWDEPHLDAYLTNPQAVIKGGVMAYRQANPETRNTIIAWLREQH</sequence>
<dbReference type="GO" id="GO:0020037">
    <property type="term" value="F:heme binding"/>
    <property type="evidence" value="ECO:0007669"/>
    <property type="project" value="InterPro"/>
</dbReference>
<evidence type="ECO:0000256" key="1">
    <source>
        <dbReference type="ARBA" id="ARBA00022448"/>
    </source>
</evidence>
<keyword evidence="10" id="KW-1185">Reference proteome</keyword>
<proteinExistence type="predicted"/>
<evidence type="ECO:0000256" key="6">
    <source>
        <dbReference type="PROSITE-ProRule" id="PRU00433"/>
    </source>
</evidence>
<reference evidence="9" key="1">
    <citation type="submission" date="2022-09" db="EMBL/GenBank/DDBJ databases">
        <title>Rhodovastum sp. nov. RN2-1 isolated from soil in Seongnam, South Korea.</title>
        <authorList>
            <person name="Le N.T."/>
        </authorList>
    </citation>
    <scope>NUCLEOTIDE SEQUENCE</scope>
    <source>
        <strain evidence="9">RN2-1</strain>
    </source>
</reference>
<feature type="signal peptide" evidence="7">
    <location>
        <begin position="1"/>
        <end position="23"/>
    </location>
</feature>
<reference evidence="9" key="2">
    <citation type="submission" date="2022-10" db="EMBL/GenBank/DDBJ databases">
        <authorList>
            <person name="Trinh H.N."/>
        </authorList>
    </citation>
    <scope>NUCLEOTIDE SEQUENCE</scope>
    <source>
        <strain evidence="9">RN2-1</strain>
    </source>
</reference>
<protein>
    <submittedName>
        <fullName evidence="9">C-type cytochrome</fullName>
    </submittedName>
</protein>
<dbReference type="InterPro" id="IPR036909">
    <property type="entry name" value="Cyt_c-like_dom_sf"/>
</dbReference>
<gene>
    <name evidence="9" type="ORF">OL599_07375</name>
</gene>
<dbReference type="PANTHER" id="PTHR11961">
    <property type="entry name" value="CYTOCHROME C"/>
    <property type="match status" value="1"/>
</dbReference>
<keyword evidence="1" id="KW-0813">Transport</keyword>
<evidence type="ECO:0000256" key="4">
    <source>
        <dbReference type="ARBA" id="ARBA00022982"/>
    </source>
</evidence>
<dbReference type="EMBL" id="JAPDNT010000003">
    <property type="protein sequence ID" value="MCW3474400.1"/>
    <property type="molecule type" value="Genomic_DNA"/>
</dbReference>
<dbReference type="InterPro" id="IPR009056">
    <property type="entry name" value="Cyt_c-like_dom"/>
</dbReference>
<evidence type="ECO:0000259" key="8">
    <source>
        <dbReference type="PROSITE" id="PS51007"/>
    </source>
</evidence>
<dbReference type="AlphaFoldDB" id="A0AA41YQ24"/>